<dbReference type="EC" id="2.1.1.289" evidence="7"/>
<reference evidence="8" key="1">
    <citation type="submission" date="2018-06" db="EMBL/GenBank/DDBJ databases">
        <title>Complete genome of Pseudomonas insecticola strain QZS01.</title>
        <authorList>
            <person name="Wang J."/>
            <person name="Su Q."/>
        </authorList>
    </citation>
    <scope>NUCLEOTIDE SEQUENCE [LARGE SCALE GENOMIC DNA]</scope>
    <source>
        <strain evidence="8">QZS01</strain>
    </source>
</reference>
<protein>
    <submittedName>
        <fullName evidence="7">Cobalt-precorrin-7 (C(5))-methyltransferase</fullName>
        <ecNumber evidence="7">2.1.1.289</ecNumber>
    </submittedName>
</protein>
<dbReference type="KEGG" id="emo:DM558_03280"/>
<sequence>MISVVGLGPGSTDYLTPLAKRLLDECDYVVGSTRQLEAIAPHNAKEHLLDKKLADLIVWLKQNQALSVVVLASGDPMLYGLGKYIRQQMPQDNVQIVSGISSIQYLFSRIGLDMNDVYLTSSHGKTPDFDFMLQHPKVALVTDEKLGPYQIAQEIIKRGFQRKLVIGENLSYPNECITQSQASEVVDKTYQMNVVVIIDER</sequence>
<dbReference type="InterPro" id="IPR012818">
    <property type="entry name" value="CbiE"/>
</dbReference>
<keyword evidence="2" id="KW-0169">Cobalamin biosynthesis</keyword>
<dbReference type="Proteomes" id="UP000273143">
    <property type="component" value="Chromosome"/>
</dbReference>
<dbReference type="InterPro" id="IPR000878">
    <property type="entry name" value="4pyrrol_Mease"/>
</dbReference>
<dbReference type="NCBIfam" id="NF004456">
    <property type="entry name" value="PRK05787.1-4"/>
    <property type="match status" value="1"/>
</dbReference>
<dbReference type="EMBL" id="CP029822">
    <property type="protein sequence ID" value="AZS49862.1"/>
    <property type="molecule type" value="Genomic_DNA"/>
</dbReference>
<keyword evidence="3 7" id="KW-0489">Methyltransferase</keyword>
<evidence type="ECO:0000259" key="6">
    <source>
        <dbReference type="Pfam" id="PF00590"/>
    </source>
</evidence>
<dbReference type="GO" id="GO:0032259">
    <property type="term" value="P:methylation"/>
    <property type="evidence" value="ECO:0007669"/>
    <property type="project" value="UniProtKB-KW"/>
</dbReference>
<dbReference type="InterPro" id="IPR014776">
    <property type="entry name" value="4pyrrole_Mease_sub2"/>
</dbReference>
<dbReference type="Pfam" id="PF00590">
    <property type="entry name" value="TP_methylase"/>
    <property type="match status" value="1"/>
</dbReference>
<dbReference type="InterPro" id="IPR050714">
    <property type="entry name" value="Cobalamin_biosynth_MTase"/>
</dbReference>
<dbReference type="Gene3D" id="3.30.950.10">
    <property type="entry name" value="Methyltransferase, Cobalt-precorrin-4 Transmethylase, Domain 2"/>
    <property type="match status" value="1"/>
</dbReference>
<dbReference type="InterPro" id="IPR014777">
    <property type="entry name" value="4pyrrole_Mease_sub1"/>
</dbReference>
<keyword evidence="5" id="KW-0949">S-adenosyl-L-methionine</keyword>
<dbReference type="RefSeq" id="WP_109703007.1">
    <property type="nucleotide sequence ID" value="NZ_CP029822.1"/>
</dbReference>
<organism evidence="7 8">
    <name type="scientific">Entomomonas moraniae</name>
    <dbReference type="NCBI Taxonomy" id="2213226"/>
    <lineage>
        <taxon>Bacteria</taxon>
        <taxon>Pseudomonadati</taxon>
        <taxon>Pseudomonadota</taxon>
        <taxon>Gammaproteobacteria</taxon>
        <taxon>Pseudomonadales</taxon>
        <taxon>Pseudomonadaceae</taxon>
        <taxon>Entomomonas</taxon>
    </lineage>
</organism>
<feature type="domain" description="Tetrapyrrole methylase" evidence="6">
    <location>
        <begin position="1"/>
        <end position="185"/>
    </location>
</feature>
<dbReference type="GO" id="GO:0008276">
    <property type="term" value="F:protein methyltransferase activity"/>
    <property type="evidence" value="ECO:0007669"/>
    <property type="project" value="InterPro"/>
</dbReference>
<comment type="pathway">
    <text evidence="1">Cofactor biosynthesis; adenosylcobalamin biosynthesis.</text>
</comment>
<evidence type="ECO:0000313" key="8">
    <source>
        <dbReference type="Proteomes" id="UP000273143"/>
    </source>
</evidence>
<keyword evidence="8" id="KW-1185">Reference proteome</keyword>
<dbReference type="AlphaFoldDB" id="A0A3Q9JKV4"/>
<dbReference type="Gene3D" id="3.40.1010.10">
    <property type="entry name" value="Cobalt-precorrin-4 Transmethylase, Domain 1"/>
    <property type="match status" value="1"/>
</dbReference>
<name>A0A3Q9JKV4_9GAMM</name>
<dbReference type="NCBIfam" id="TIGR02467">
    <property type="entry name" value="CbiE"/>
    <property type="match status" value="1"/>
</dbReference>
<dbReference type="PANTHER" id="PTHR43182">
    <property type="entry name" value="COBALT-PRECORRIN-6B C(15)-METHYLTRANSFERASE (DECARBOXYLATING)"/>
    <property type="match status" value="1"/>
</dbReference>
<dbReference type="SUPFAM" id="SSF53790">
    <property type="entry name" value="Tetrapyrrole methylase"/>
    <property type="match status" value="1"/>
</dbReference>
<dbReference type="CDD" id="cd11644">
    <property type="entry name" value="Precorrin-6Y-MT"/>
    <property type="match status" value="1"/>
</dbReference>
<dbReference type="PANTHER" id="PTHR43182:SF1">
    <property type="entry name" value="COBALT-PRECORRIN-7 C(5)-METHYLTRANSFERASE"/>
    <property type="match status" value="1"/>
</dbReference>
<evidence type="ECO:0000256" key="2">
    <source>
        <dbReference type="ARBA" id="ARBA00022573"/>
    </source>
</evidence>
<evidence type="ECO:0000256" key="1">
    <source>
        <dbReference type="ARBA" id="ARBA00004953"/>
    </source>
</evidence>
<keyword evidence="4 7" id="KW-0808">Transferase</keyword>
<dbReference type="UniPathway" id="UPA00148"/>
<evidence type="ECO:0000256" key="5">
    <source>
        <dbReference type="ARBA" id="ARBA00022691"/>
    </source>
</evidence>
<evidence type="ECO:0000313" key="7">
    <source>
        <dbReference type="EMBL" id="AZS49862.1"/>
    </source>
</evidence>
<evidence type="ECO:0000256" key="4">
    <source>
        <dbReference type="ARBA" id="ARBA00022679"/>
    </source>
</evidence>
<gene>
    <name evidence="7" type="ORF">DM558_03280</name>
</gene>
<dbReference type="GO" id="GO:0009236">
    <property type="term" value="P:cobalamin biosynthetic process"/>
    <property type="evidence" value="ECO:0007669"/>
    <property type="project" value="UniProtKB-UniPathway"/>
</dbReference>
<proteinExistence type="predicted"/>
<accession>A0A3Q9JKV4</accession>
<dbReference type="InterPro" id="IPR035996">
    <property type="entry name" value="4pyrrol_Methylase_sf"/>
</dbReference>
<evidence type="ECO:0000256" key="3">
    <source>
        <dbReference type="ARBA" id="ARBA00022603"/>
    </source>
</evidence>